<dbReference type="AlphaFoldDB" id="A0A814PKX6"/>
<feature type="chain" id="PRO_5036225570" evidence="2">
    <location>
        <begin position="20"/>
        <end position="223"/>
    </location>
</feature>
<feature type="signal peptide" evidence="2">
    <location>
        <begin position="1"/>
        <end position="19"/>
    </location>
</feature>
<dbReference type="EMBL" id="CAJNOG010000240">
    <property type="protein sequence ID" value="CAF1107393.1"/>
    <property type="molecule type" value="Genomic_DNA"/>
</dbReference>
<evidence type="ECO:0000313" key="3">
    <source>
        <dbReference type="EMBL" id="CAF1107393.1"/>
    </source>
</evidence>
<accession>A0A814PKX6</accession>
<dbReference type="Proteomes" id="UP000663844">
    <property type="component" value="Unassembled WGS sequence"/>
</dbReference>
<dbReference type="EMBL" id="CAJOAZ010000180">
    <property type="protein sequence ID" value="CAF3566057.1"/>
    <property type="molecule type" value="Genomic_DNA"/>
</dbReference>
<evidence type="ECO:0000256" key="2">
    <source>
        <dbReference type="SAM" id="SignalP"/>
    </source>
</evidence>
<evidence type="ECO:0000313" key="4">
    <source>
        <dbReference type="EMBL" id="CAF3566057.1"/>
    </source>
</evidence>
<keyword evidence="1" id="KW-0472">Membrane</keyword>
<comment type="caution">
    <text evidence="3">The sequence shown here is derived from an EMBL/GenBank/DDBJ whole genome shotgun (WGS) entry which is preliminary data.</text>
</comment>
<keyword evidence="1" id="KW-0812">Transmembrane</keyword>
<reference evidence="3" key="1">
    <citation type="submission" date="2021-02" db="EMBL/GenBank/DDBJ databases">
        <authorList>
            <person name="Nowell W R."/>
        </authorList>
    </citation>
    <scope>NUCLEOTIDE SEQUENCE</scope>
</reference>
<keyword evidence="2" id="KW-0732">Signal</keyword>
<evidence type="ECO:0000313" key="5">
    <source>
        <dbReference type="Proteomes" id="UP000663845"/>
    </source>
</evidence>
<feature type="transmembrane region" description="Helical" evidence="1">
    <location>
        <begin position="170"/>
        <end position="192"/>
    </location>
</feature>
<dbReference type="Proteomes" id="UP000663845">
    <property type="component" value="Unassembled WGS sequence"/>
</dbReference>
<gene>
    <name evidence="3" type="ORF">JYZ213_LOCUS21730</name>
    <name evidence="4" type="ORF">OXD698_LOCUS4661</name>
</gene>
<organism evidence="3 5">
    <name type="scientific">Adineta steineri</name>
    <dbReference type="NCBI Taxonomy" id="433720"/>
    <lineage>
        <taxon>Eukaryota</taxon>
        <taxon>Metazoa</taxon>
        <taxon>Spiralia</taxon>
        <taxon>Gnathifera</taxon>
        <taxon>Rotifera</taxon>
        <taxon>Eurotatoria</taxon>
        <taxon>Bdelloidea</taxon>
        <taxon>Adinetida</taxon>
        <taxon>Adinetidae</taxon>
        <taxon>Adineta</taxon>
    </lineage>
</organism>
<protein>
    <submittedName>
        <fullName evidence="3">Uncharacterized protein</fullName>
    </submittedName>
</protein>
<sequence>MFHLTIYYSLYILIQTVVSDSTCIYDVENGLQLDIRTVGFANEKGPKYNQIIHTNPTTNSFSWNGCFSYSKFDGGNCSNAAACYFDSIKNISILIAKQDTVQFTYNQGSSILSYETSHGYLTVFLIYRDTDDDDTTIAHQDDTNIYKFYIESRCCCPGMCHYSTHTISRFIIIIIIIIVFLLGYIIGGIIFLRYKPKESNRCMCLNFMSYMQHRYIAINDQEI</sequence>
<name>A0A814PKX6_9BILA</name>
<proteinExistence type="predicted"/>
<evidence type="ECO:0000256" key="1">
    <source>
        <dbReference type="SAM" id="Phobius"/>
    </source>
</evidence>
<keyword evidence="1" id="KW-1133">Transmembrane helix</keyword>